<proteinExistence type="predicted"/>
<evidence type="ECO:0000313" key="1">
    <source>
        <dbReference type="EMBL" id="CAD6191361.1"/>
    </source>
</evidence>
<gene>
    <name evidence="1" type="ORF">CAUJ_LOCUS7280</name>
</gene>
<organism evidence="1 2">
    <name type="scientific">Caenorhabditis auriculariae</name>
    <dbReference type="NCBI Taxonomy" id="2777116"/>
    <lineage>
        <taxon>Eukaryota</taxon>
        <taxon>Metazoa</taxon>
        <taxon>Ecdysozoa</taxon>
        <taxon>Nematoda</taxon>
        <taxon>Chromadorea</taxon>
        <taxon>Rhabditida</taxon>
        <taxon>Rhabditina</taxon>
        <taxon>Rhabditomorpha</taxon>
        <taxon>Rhabditoidea</taxon>
        <taxon>Rhabditidae</taxon>
        <taxon>Peloderinae</taxon>
        <taxon>Caenorhabditis</taxon>
    </lineage>
</organism>
<accession>A0A8S1H9B5</accession>
<sequence length="301" mass="33325">MREIKSIRHISAYLVRNAAALLLSAQRPASPRSVDVMNFLLLAAAFIGLASAQFGKDNCNQQLFQACNSHLGQFWSVDTSTAWSDISVLDRITQNLLPSPYPIDNLVHVCNGWSNFYGCLGPQNIRNCLGLVGFVGRGMAPQMAYAYEGFLADWGFKCGAGFFAVYEAPNVASCVQNTYVNYQQESQQAFGPYLTNTTNDPANACTYAQNLMNSLQKVYQNGPCRAIDPSVAGWYGCTSAREYTNAQFYHCRHITQCATPVSPVTMRINEQTGKSEFLTGPTYVVEKDVARIDKPQRWISV</sequence>
<reference evidence="1" key="1">
    <citation type="submission" date="2020-10" db="EMBL/GenBank/DDBJ databases">
        <authorList>
            <person name="Kikuchi T."/>
        </authorList>
    </citation>
    <scope>NUCLEOTIDE SEQUENCE</scope>
    <source>
        <strain evidence="1">NKZ352</strain>
    </source>
</reference>
<dbReference type="PANTHER" id="PTHR34311">
    <property type="entry name" value="PROTEIN CBG21698-RELATED"/>
    <property type="match status" value="1"/>
</dbReference>
<comment type="caution">
    <text evidence="1">The sequence shown here is derived from an EMBL/GenBank/DDBJ whole genome shotgun (WGS) entry which is preliminary data.</text>
</comment>
<keyword evidence="2" id="KW-1185">Reference proteome</keyword>
<dbReference type="OrthoDB" id="5798906at2759"/>
<dbReference type="AlphaFoldDB" id="A0A8S1H9B5"/>
<evidence type="ECO:0000313" key="2">
    <source>
        <dbReference type="Proteomes" id="UP000835052"/>
    </source>
</evidence>
<dbReference type="PANTHER" id="PTHR34311:SF4">
    <property type="entry name" value="NEMATODE SPECIFIC PEPTIDE FAMILY"/>
    <property type="match status" value="1"/>
</dbReference>
<dbReference type="EMBL" id="CAJGYM010000020">
    <property type="protein sequence ID" value="CAD6191361.1"/>
    <property type="molecule type" value="Genomic_DNA"/>
</dbReference>
<protein>
    <submittedName>
        <fullName evidence="1">Uncharacterized protein</fullName>
    </submittedName>
</protein>
<name>A0A8S1H9B5_9PELO</name>
<dbReference type="Proteomes" id="UP000835052">
    <property type="component" value="Unassembled WGS sequence"/>
</dbReference>